<proteinExistence type="inferred from homology"/>
<comment type="caution">
    <text evidence="9">The sequence shown here is derived from an EMBL/GenBank/DDBJ whole genome shotgun (WGS) entry which is preliminary data.</text>
</comment>
<dbReference type="GO" id="GO:0051321">
    <property type="term" value="P:meiotic cell cycle"/>
    <property type="evidence" value="ECO:0007669"/>
    <property type="project" value="TreeGrafter"/>
</dbReference>
<evidence type="ECO:0000256" key="1">
    <source>
        <dbReference type="ARBA" id="ARBA00004267"/>
    </source>
</evidence>
<dbReference type="PANTHER" id="PTHR19302:SF27">
    <property type="entry name" value="GAMMA-TUBULIN COMPLEX COMPONENT 4"/>
    <property type="match status" value="1"/>
</dbReference>
<dbReference type="GO" id="GO:0051225">
    <property type="term" value="P:spindle assembly"/>
    <property type="evidence" value="ECO:0007669"/>
    <property type="project" value="TreeGrafter"/>
</dbReference>
<dbReference type="Pfam" id="PF04130">
    <property type="entry name" value="GCP_C_terminal"/>
    <property type="match status" value="1"/>
</dbReference>
<dbReference type="GO" id="GO:0000922">
    <property type="term" value="C:spindle pole"/>
    <property type="evidence" value="ECO:0007669"/>
    <property type="project" value="InterPro"/>
</dbReference>
<dbReference type="GO" id="GO:0051011">
    <property type="term" value="F:microtubule minus-end binding"/>
    <property type="evidence" value="ECO:0007669"/>
    <property type="project" value="TreeGrafter"/>
</dbReference>
<dbReference type="GO" id="GO:0005874">
    <property type="term" value="C:microtubule"/>
    <property type="evidence" value="ECO:0007669"/>
    <property type="project" value="UniProtKB-KW"/>
</dbReference>
<evidence type="ECO:0000259" key="7">
    <source>
        <dbReference type="Pfam" id="PF04130"/>
    </source>
</evidence>
<dbReference type="GO" id="GO:0044732">
    <property type="term" value="C:mitotic spindle pole body"/>
    <property type="evidence" value="ECO:0007669"/>
    <property type="project" value="TreeGrafter"/>
</dbReference>
<dbReference type="AlphaFoldDB" id="A0AAE1C4Q3"/>
<sequence>MLHEVLLALSGHPSPLFDKGGRHDNPDLHSLLSPSEAALLKGIGRLAEHHRQLRRHAKWIASKHRSTICRAVATCIQETHLARFQKKILAVESKILTKDPTIVGAYDIVPLASVAAEFDDWHRLMQWLWDITCSMQPDGSDDVAAGCTGAALINRLRNETNTGFPEIGQTAIGLSTVAEVAWLRQLSPWLVYGKLPIHSTVDFFVKLEATSNGGQPAFTKDKDLLPCFVSPATASSILFVGKSVRQAGSAVPQGPNLYRGNIDQQLAATHLEKLSSLPLPINPAQLSRAVSAHLLPMGDITCLLTCLRRYFLLGHGEFATVLIDEAERLVTGRQQGTSRLLQQDPVKGLQSLSIKDPELNQTLTSTWKVLARDDELGSDDTLDFARKHTTLETPKTDFKRPTSADGVRNYSQTISPVEFGDLLFPTTTMLHLDAGPPLDLLVSTQDVRNYAKFHSYILGIRRAQYKLANLWRRTSSRRGDTGKRKPSSGLSTKHDMRKIWATSSAALFLVSETAAYFEGDIVRESCDHFEQWVKHPVAGEDTELSASSVHSKATEVAQRDPETLAAAHRAFLAALTYALLLTDSQYTRELRSLLGNIDALIAFFNRFLDIQQKADVGSESSYTTAEQQKMALELDRARKKVDSDSRSVVNRLRQLDRDRLGSQRYLHVPVQESGGFEPWKGGGVDRLLMKLEFGRMRDEEMGWDVV</sequence>
<dbReference type="PANTHER" id="PTHR19302">
    <property type="entry name" value="GAMMA TUBULIN COMPLEX PROTEIN"/>
    <property type="match status" value="1"/>
</dbReference>
<evidence type="ECO:0000313" key="10">
    <source>
        <dbReference type="Proteomes" id="UP001274830"/>
    </source>
</evidence>
<dbReference type="GO" id="GO:0031122">
    <property type="term" value="P:cytoplasmic microtubule organization"/>
    <property type="evidence" value="ECO:0007669"/>
    <property type="project" value="TreeGrafter"/>
</dbReference>
<dbReference type="Gene3D" id="1.20.120.1900">
    <property type="entry name" value="Gamma-tubulin complex, C-terminal domain"/>
    <property type="match status" value="1"/>
</dbReference>
<keyword evidence="3 6" id="KW-0963">Cytoplasm</keyword>
<evidence type="ECO:0000313" key="9">
    <source>
        <dbReference type="EMBL" id="KAK3678076.1"/>
    </source>
</evidence>
<dbReference type="GO" id="GO:0007020">
    <property type="term" value="P:microtubule nucleation"/>
    <property type="evidence" value="ECO:0007669"/>
    <property type="project" value="InterPro"/>
</dbReference>
<keyword evidence="5 6" id="KW-0206">Cytoskeleton</keyword>
<dbReference type="InterPro" id="IPR040457">
    <property type="entry name" value="GCP_C"/>
</dbReference>
<dbReference type="Proteomes" id="UP001274830">
    <property type="component" value="Unassembled WGS sequence"/>
</dbReference>
<keyword evidence="10" id="KW-1185">Reference proteome</keyword>
<dbReference type="GO" id="GO:0000278">
    <property type="term" value="P:mitotic cell cycle"/>
    <property type="evidence" value="ECO:0007669"/>
    <property type="project" value="TreeGrafter"/>
</dbReference>
<organism evidence="9 10">
    <name type="scientific">Recurvomyces mirabilis</name>
    <dbReference type="NCBI Taxonomy" id="574656"/>
    <lineage>
        <taxon>Eukaryota</taxon>
        <taxon>Fungi</taxon>
        <taxon>Dikarya</taxon>
        <taxon>Ascomycota</taxon>
        <taxon>Pezizomycotina</taxon>
        <taxon>Dothideomycetes</taxon>
        <taxon>Dothideomycetidae</taxon>
        <taxon>Mycosphaerellales</taxon>
        <taxon>Teratosphaeriaceae</taxon>
        <taxon>Recurvomyces</taxon>
    </lineage>
</organism>
<comment type="similarity">
    <text evidence="2 6">Belongs to the TUBGCP family.</text>
</comment>
<comment type="subcellular location">
    <subcellularLocation>
        <location evidence="1 6">Cytoplasm</location>
        <location evidence="1 6">Cytoskeleton</location>
        <location evidence="1 6">Microtubule organizing center</location>
    </subcellularLocation>
</comment>
<name>A0AAE1C4Q3_9PEZI</name>
<dbReference type="EMBL" id="JAUTXT010000005">
    <property type="protein sequence ID" value="KAK3678076.1"/>
    <property type="molecule type" value="Genomic_DNA"/>
</dbReference>
<gene>
    <name evidence="9" type="ORF">LTR78_002171</name>
</gene>
<feature type="domain" description="Gamma tubulin complex component protein N-terminal" evidence="8">
    <location>
        <begin position="2"/>
        <end position="245"/>
    </location>
</feature>
<dbReference type="InterPro" id="IPR007259">
    <property type="entry name" value="GCP"/>
</dbReference>
<evidence type="ECO:0000256" key="2">
    <source>
        <dbReference type="ARBA" id="ARBA00010337"/>
    </source>
</evidence>
<dbReference type="Pfam" id="PF17681">
    <property type="entry name" value="GCP_N_terminal"/>
    <property type="match status" value="1"/>
</dbReference>
<evidence type="ECO:0000259" key="8">
    <source>
        <dbReference type="Pfam" id="PF17681"/>
    </source>
</evidence>
<dbReference type="GO" id="GO:0000930">
    <property type="term" value="C:gamma-tubulin complex"/>
    <property type="evidence" value="ECO:0007669"/>
    <property type="project" value="TreeGrafter"/>
</dbReference>
<evidence type="ECO:0000256" key="6">
    <source>
        <dbReference type="RuleBase" id="RU363050"/>
    </source>
</evidence>
<evidence type="ECO:0000256" key="4">
    <source>
        <dbReference type="ARBA" id="ARBA00022701"/>
    </source>
</evidence>
<feature type="domain" description="Gamma tubulin complex component C-terminal" evidence="7">
    <location>
        <begin position="304"/>
        <end position="693"/>
    </location>
</feature>
<dbReference type="InterPro" id="IPR042241">
    <property type="entry name" value="GCP_C_sf"/>
</dbReference>
<keyword evidence="4 6" id="KW-0493">Microtubule</keyword>
<reference evidence="9" key="1">
    <citation type="submission" date="2023-07" db="EMBL/GenBank/DDBJ databases">
        <title>Black Yeasts Isolated from many extreme environments.</title>
        <authorList>
            <person name="Coleine C."/>
            <person name="Stajich J.E."/>
            <person name="Selbmann L."/>
        </authorList>
    </citation>
    <scope>NUCLEOTIDE SEQUENCE</scope>
    <source>
        <strain evidence="9">CCFEE 5485</strain>
    </source>
</reference>
<accession>A0AAE1C4Q3</accession>
<dbReference type="InterPro" id="IPR041470">
    <property type="entry name" value="GCP_N"/>
</dbReference>
<protein>
    <recommendedName>
        <fullName evidence="6">Spindle pole body component</fullName>
    </recommendedName>
</protein>
<dbReference type="GO" id="GO:0043015">
    <property type="term" value="F:gamma-tubulin binding"/>
    <property type="evidence" value="ECO:0007669"/>
    <property type="project" value="InterPro"/>
</dbReference>
<evidence type="ECO:0000256" key="5">
    <source>
        <dbReference type="ARBA" id="ARBA00023212"/>
    </source>
</evidence>
<evidence type="ECO:0000256" key="3">
    <source>
        <dbReference type="ARBA" id="ARBA00022490"/>
    </source>
</evidence>